<dbReference type="SUPFAM" id="SSF51569">
    <property type="entry name" value="Aldolase"/>
    <property type="match status" value="1"/>
</dbReference>
<sequence length="351" mass="39057">MKDTITVGDRKIGPGHEPFIIAEMSGNHNGSKERALEIVREAARTGADCLKFQTYTADTLTLDCRKEDFVINDPKSLWDGRQLHELYGEAYTPWEWHEELFKAANDLGVIAFSTPFDESAVDFLDDLGVPMFKVASFEVNHLPLIKKIAQTGKPMIVSTGMASADEIEMAIRTARDAGCDDIIILKCTSQYPANASDANLKTIEDMRQRFDVQVGLSDHTLGTGVAVASIVHGATVVEKHFTLNRADGGVDSDFSLEPWEMKLLKEETSRAWHSLGEVHYSGTQNEQKSKQFRQSIYPSRDIAKGELFSRDNLKICRPGLSLEPRYLEQLIGKTAGRDIEFGERLSLDDAG</sequence>
<dbReference type="InterPro" id="IPR006190">
    <property type="entry name" value="SAF_AFP_Neu5Ac"/>
</dbReference>
<feature type="domain" description="AFP-like" evidence="1">
    <location>
        <begin position="295"/>
        <end position="351"/>
    </location>
</feature>
<evidence type="ECO:0000259" key="1">
    <source>
        <dbReference type="PROSITE" id="PS50844"/>
    </source>
</evidence>
<comment type="caution">
    <text evidence="2">The sequence shown here is derived from an EMBL/GenBank/DDBJ whole genome shotgun (WGS) entry which is preliminary data.</text>
</comment>
<accession>A0ABW3FI17</accession>
<dbReference type="CDD" id="cd11615">
    <property type="entry name" value="SAF_NeuB_like"/>
    <property type="match status" value="1"/>
</dbReference>
<dbReference type="Pfam" id="PF08666">
    <property type="entry name" value="SAF"/>
    <property type="match status" value="1"/>
</dbReference>
<dbReference type="Gene3D" id="3.90.1210.10">
    <property type="entry name" value="Antifreeze-like/N-acetylneuraminic acid synthase C-terminal domain"/>
    <property type="match status" value="1"/>
</dbReference>
<reference evidence="3" key="1">
    <citation type="journal article" date="2019" name="Int. J. Syst. Evol. Microbiol.">
        <title>The Global Catalogue of Microorganisms (GCM) 10K type strain sequencing project: providing services to taxonomists for standard genome sequencing and annotation.</title>
        <authorList>
            <consortium name="The Broad Institute Genomics Platform"/>
            <consortium name="The Broad Institute Genome Sequencing Center for Infectious Disease"/>
            <person name="Wu L."/>
            <person name="Ma J."/>
        </authorList>
    </citation>
    <scope>NUCLEOTIDE SEQUENCE [LARGE SCALE GENOMIC DNA]</scope>
    <source>
        <strain evidence="3">CCUG 60023</strain>
    </source>
</reference>
<evidence type="ECO:0000313" key="2">
    <source>
        <dbReference type="EMBL" id="MFD0917599.1"/>
    </source>
</evidence>
<proteinExistence type="predicted"/>
<dbReference type="RefSeq" id="WP_377213458.1">
    <property type="nucleotide sequence ID" value="NZ_JBHTJV010000024.1"/>
</dbReference>
<dbReference type="InterPro" id="IPR057736">
    <property type="entry name" value="SAF_PseI/NeuA/NeuB"/>
</dbReference>
<name>A0ABW3FI17_9HYPH</name>
<dbReference type="GO" id="GO:0016740">
    <property type="term" value="F:transferase activity"/>
    <property type="evidence" value="ECO:0007669"/>
    <property type="project" value="UniProtKB-KW"/>
</dbReference>
<keyword evidence="2" id="KW-0808">Transferase</keyword>
<dbReference type="Proteomes" id="UP001597101">
    <property type="component" value="Unassembled WGS sequence"/>
</dbReference>
<dbReference type="InterPro" id="IPR036732">
    <property type="entry name" value="AFP_Neu5c_C_sf"/>
</dbReference>
<dbReference type="InterPro" id="IPR013974">
    <property type="entry name" value="SAF"/>
</dbReference>
<dbReference type="InterPro" id="IPR051690">
    <property type="entry name" value="PseI-like"/>
</dbReference>
<dbReference type="Gene3D" id="3.20.20.70">
    <property type="entry name" value="Aldolase class I"/>
    <property type="match status" value="1"/>
</dbReference>
<dbReference type="PANTHER" id="PTHR42966">
    <property type="entry name" value="N-ACETYLNEURAMINATE SYNTHASE"/>
    <property type="match status" value="1"/>
</dbReference>
<dbReference type="NCBIfam" id="TIGR03586">
    <property type="entry name" value="PseI"/>
    <property type="match status" value="1"/>
</dbReference>
<organism evidence="2 3">
    <name type="scientific">Pseudahrensia aquimaris</name>
    <dbReference type="NCBI Taxonomy" id="744461"/>
    <lineage>
        <taxon>Bacteria</taxon>
        <taxon>Pseudomonadati</taxon>
        <taxon>Pseudomonadota</taxon>
        <taxon>Alphaproteobacteria</taxon>
        <taxon>Hyphomicrobiales</taxon>
        <taxon>Ahrensiaceae</taxon>
        <taxon>Pseudahrensia</taxon>
    </lineage>
</organism>
<dbReference type="SMART" id="SM00858">
    <property type="entry name" value="SAF"/>
    <property type="match status" value="1"/>
</dbReference>
<dbReference type="SUPFAM" id="SSF51269">
    <property type="entry name" value="AFP III-like domain"/>
    <property type="match status" value="1"/>
</dbReference>
<dbReference type="Pfam" id="PF03102">
    <property type="entry name" value="NeuB"/>
    <property type="match status" value="1"/>
</dbReference>
<dbReference type="InterPro" id="IPR020030">
    <property type="entry name" value="Pseudaminic_synth_PseI"/>
</dbReference>
<dbReference type="InterPro" id="IPR013785">
    <property type="entry name" value="Aldolase_TIM"/>
</dbReference>
<dbReference type="PROSITE" id="PS50844">
    <property type="entry name" value="AFP_LIKE"/>
    <property type="match status" value="1"/>
</dbReference>
<evidence type="ECO:0000313" key="3">
    <source>
        <dbReference type="Proteomes" id="UP001597101"/>
    </source>
</evidence>
<dbReference type="EMBL" id="JBHTJV010000024">
    <property type="protein sequence ID" value="MFD0917599.1"/>
    <property type="molecule type" value="Genomic_DNA"/>
</dbReference>
<dbReference type="EC" id="2.5.1.97" evidence="2"/>
<dbReference type="PANTHER" id="PTHR42966:SF2">
    <property type="entry name" value="PSEUDAMINIC ACID SYNTHASE"/>
    <property type="match status" value="1"/>
</dbReference>
<gene>
    <name evidence="2" type="primary">pseI</name>
    <name evidence="2" type="ORF">ACFQ14_14425</name>
</gene>
<protein>
    <submittedName>
        <fullName evidence="2">Pseudaminic acid synthase</fullName>
        <ecNumber evidence="2">2.5.1.97</ecNumber>
    </submittedName>
</protein>
<keyword evidence="3" id="KW-1185">Reference proteome</keyword>
<dbReference type="InterPro" id="IPR013132">
    <property type="entry name" value="PseI/NeuA/B-like_N"/>
</dbReference>